<dbReference type="SMART" id="SM00849">
    <property type="entry name" value="Lactamase_B"/>
    <property type="match status" value="1"/>
</dbReference>
<dbReference type="Proteomes" id="UP000193006">
    <property type="component" value="Chromosome"/>
</dbReference>
<dbReference type="AlphaFoldDB" id="A0A1X9M9N7"/>
<keyword evidence="2" id="KW-0378">Hydrolase</keyword>
<dbReference type="KEGG" id="bkw:BkAM31D_02885"/>
<organism evidence="2 3">
    <name type="scientific">Halalkalibacter krulwichiae</name>
    <dbReference type="NCBI Taxonomy" id="199441"/>
    <lineage>
        <taxon>Bacteria</taxon>
        <taxon>Bacillati</taxon>
        <taxon>Bacillota</taxon>
        <taxon>Bacilli</taxon>
        <taxon>Bacillales</taxon>
        <taxon>Bacillaceae</taxon>
        <taxon>Halalkalibacter</taxon>
    </lineage>
</organism>
<evidence type="ECO:0000313" key="3">
    <source>
        <dbReference type="Proteomes" id="UP000193006"/>
    </source>
</evidence>
<keyword evidence="3" id="KW-1185">Reference proteome</keyword>
<dbReference type="InterPro" id="IPR001279">
    <property type="entry name" value="Metallo-B-lactamas"/>
</dbReference>
<evidence type="ECO:0000313" key="2">
    <source>
        <dbReference type="EMBL" id="ARK28883.1"/>
    </source>
</evidence>
<accession>A0A1X9M9N7</accession>
<protein>
    <submittedName>
        <fullName evidence="2">Putative metallo-hydrolase YflN</fullName>
        <ecNumber evidence="2">3.-.-.-</ecNumber>
    </submittedName>
</protein>
<feature type="domain" description="Metallo-beta-lactamase" evidence="1">
    <location>
        <begin position="24"/>
        <end position="237"/>
    </location>
</feature>
<dbReference type="RefSeq" id="WP_235820526.1">
    <property type="nucleotide sequence ID" value="NZ_CP020814.1"/>
</dbReference>
<dbReference type="EMBL" id="CP020814">
    <property type="protein sequence ID" value="ARK28883.1"/>
    <property type="molecule type" value="Genomic_DNA"/>
</dbReference>
<evidence type="ECO:0000259" key="1">
    <source>
        <dbReference type="SMART" id="SM00849"/>
    </source>
</evidence>
<dbReference type="Gene3D" id="3.60.15.10">
    <property type="entry name" value="Ribonuclease Z/Hydroxyacylglutathione hydrolase-like"/>
    <property type="match status" value="1"/>
</dbReference>
<gene>
    <name evidence="2" type="primary">yflN_1</name>
    <name evidence="2" type="ORF">BkAM31D_02885</name>
</gene>
<reference evidence="2 3" key="1">
    <citation type="submission" date="2017-04" db="EMBL/GenBank/DDBJ databases">
        <title>Bacillus krulwichiae AM31D Genome sequencing and assembly.</title>
        <authorList>
            <person name="Krulwich T.A."/>
            <person name="Anastor L."/>
            <person name="Ehrlich R."/>
            <person name="Ehrlich G.D."/>
            <person name="Janto B."/>
        </authorList>
    </citation>
    <scope>NUCLEOTIDE SEQUENCE [LARGE SCALE GENOMIC DNA]</scope>
    <source>
        <strain evidence="2 3">AM31D</strain>
    </source>
</reference>
<dbReference type="Pfam" id="PF00753">
    <property type="entry name" value="Lactamase_B"/>
    <property type="match status" value="1"/>
</dbReference>
<name>A0A1X9M9N7_9BACI</name>
<dbReference type="InterPro" id="IPR036866">
    <property type="entry name" value="RibonucZ/Hydroxyglut_hydro"/>
</dbReference>
<dbReference type="PANTHER" id="PTHR23131:SF4">
    <property type="entry name" value="METALLO-BETA-LACTAMASE SUPERFAMILY POTEIN"/>
    <property type="match status" value="1"/>
</dbReference>
<proteinExistence type="predicted"/>
<dbReference type="EC" id="3.-.-.-" evidence="2"/>
<sequence>MIELKKKCHEVFPIFVPNRSSLKTINFFIVKTDKSLTLIDAGFNTDDCYNALTTTLKEHNLSIADFTDIVLTHHHIDHVGLVNRIVAEHPIPVYVHPRSIPRLTRDKNFLEMRIAFFTELYDTMGCKETGKRQIKFLRESIEKNKNNAISANLLPLSQHTQAGFEVIEVPGHAPDQIALYNQTSKWLFSGDLLINHISSNALVEPDENGKRMLTLIDHMNSLRKCQTMDIETVFPGHGVLIENANDLITKRLNGVEEKADKLQTLIKQGHTTANQLAQTFYKKNYDKQFSLVMSEIIGHLDYLEHEKKLTKKIVDGVWHYQVA</sequence>
<dbReference type="SUPFAM" id="SSF56281">
    <property type="entry name" value="Metallo-hydrolase/oxidoreductase"/>
    <property type="match status" value="1"/>
</dbReference>
<dbReference type="InterPro" id="IPR050662">
    <property type="entry name" value="Sec-metab_biosynth-thioest"/>
</dbReference>
<dbReference type="PANTHER" id="PTHR23131">
    <property type="entry name" value="ENDORIBONUCLEASE LACTB2"/>
    <property type="match status" value="1"/>
</dbReference>
<dbReference type="GO" id="GO:0016787">
    <property type="term" value="F:hydrolase activity"/>
    <property type="evidence" value="ECO:0007669"/>
    <property type="project" value="UniProtKB-KW"/>
</dbReference>